<dbReference type="PANTHER" id="PTHR37422">
    <property type="entry name" value="TEICHURONIC ACID BIOSYNTHESIS PROTEIN TUAE"/>
    <property type="match status" value="1"/>
</dbReference>
<feature type="domain" description="O-antigen ligase-related" evidence="6">
    <location>
        <begin position="200"/>
        <end position="351"/>
    </location>
</feature>
<accession>A0ABT7WAF4</accession>
<gene>
    <name evidence="7" type="ORF">QU605_00340</name>
</gene>
<dbReference type="EMBL" id="JAUDUY010000001">
    <property type="protein sequence ID" value="MDM9629899.1"/>
    <property type="molecule type" value="Genomic_DNA"/>
</dbReference>
<feature type="transmembrane region" description="Helical" evidence="5">
    <location>
        <begin position="340"/>
        <end position="359"/>
    </location>
</feature>
<evidence type="ECO:0000256" key="4">
    <source>
        <dbReference type="ARBA" id="ARBA00023136"/>
    </source>
</evidence>
<feature type="transmembrane region" description="Helical" evidence="5">
    <location>
        <begin position="91"/>
        <end position="113"/>
    </location>
</feature>
<evidence type="ECO:0000256" key="1">
    <source>
        <dbReference type="ARBA" id="ARBA00004141"/>
    </source>
</evidence>
<feature type="transmembrane region" description="Helical" evidence="5">
    <location>
        <begin position="276"/>
        <end position="294"/>
    </location>
</feature>
<name>A0ABT7WAF4_9FLAO</name>
<feature type="transmembrane region" description="Helical" evidence="5">
    <location>
        <begin position="198"/>
        <end position="226"/>
    </location>
</feature>
<evidence type="ECO:0000256" key="5">
    <source>
        <dbReference type="SAM" id="Phobius"/>
    </source>
</evidence>
<dbReference type="InterPro" id="IPR051533">
    <property type="entry name" value="WaaL-like"/>
</dbReference>
<feature type="transmembrane region" description="Helical" evidence="5">
    <location>
        <begin position="7"/>
        <end position="23"/>
    </location>
</feature>
<evidence type="ECO:0000256" key="2">
    <source>
        <dbReference type="ARBA" id="ARBA00022692"/>
    </source>
</evidence>
<keyword evidence="2 5" id="KW-0812">Transmembrane</keyword>
<reference evidence="7" key="1">
    <citation type="submission" date="2023-06" db="EMBL/GenBank/DDBJ databases">
        <title>Robiginitalea aurantiacus sp. nov. and Algoriphagus sediminis sp. nov., isolated from coastal sediment.</title>
        <authorList>
            <person name="Zhou Z.Y."/>
            <person name="An J."/>
            <person name="Jia Y.W."/>
            <person name="Du Z.J."/>
        </authorList>
    </citation>
    <scope>NUCLEOTIDE SEQUENCE</scope>
    <source>
        <strain evidence="7">M39</strain>
    </source>
</reference>
<sequence>MLKLRYNNYLSSLLIFMGYLSIFNKPISGILKTSAIGYIDEVILVIGVILISLIMLLSKKIHVIFLLVAGFFIYSVVISLSFGLNRDWIDILIQSLVNLKFFLLTLTFLMVFRDRIEVIERFFRNVLLLAIIGLVLNVIFGSNFNLLFDMPVYNRPSVALRYGGFLNPNHLAFLMALYIGTLLSKARTSGSFISAKQWGLVVGSLFVIALTDSRTAIIGVFIFFAAFYWEFILKNVKIFMSFLFLIAFSVVMLLLFSDILEITLINLQGSFSLDSYYIRGIMINMAVQISYFYFPIGTGAASFGSLLSDGSKVYEDFGVADRLFFIEKRGIYDSSVASVLGEYGIIGIVLYGLMFYYLYRYLKTLFPARQQTMTKALFVAFFFYSVTNPTLTNNIYILISIPVFVIFSVSQNKKTITSPQGLL</sequence>
<keyword evidence="4 5" id="KW-0472">Membrane</keyword>
<feature type="transmembrane region" description="Helical" evidence="5">
    <location>
        <begin position="64"/>
        <end position="85"/>
    </location>
</feature>
<keyword evidence="8" id="KW-1185">Reference proteome</keyword>
<evidence type="ECO:0000259" key="6">
    <source>
        <dbReference type="Pfam" id="PF04932"/>
    </source>
</evidence>
<dbReference type="RefSeq" id="WP_289723267.1">
    <property type="nucleotide sequence ID" value="NZ_JAUDUY010000001.1"/>
</dbReference>
<feature type="transmembrane region" description="Helical" evidence="5">
    <location>
        <begin position="238"/>
        <end position="256"/>
    </location>
</feature>
<organism evidence="7 8">
    <name type="scientific">Robiginitalea aurantiaca</name>
    <dbReference type="NCBI Taxonomy" id="3056915"/>
    <lineage>
        <taxon>Bacteria</taxon>
        <taxon>Pseudomonadati</taxon>
        <taxon>Bacteroidota</taxon>
        <taxon>Flavobacteriia</taxon>
        <taxon>Flavobacteriales</taxon>
        <taxon>Flavobacteriaceae</taxon>
        <taxon>Robiginitalea</taxon>
    </lineage>
</organism>
<dbReference type="Proteomes" id="UP001174839">
    <property type="component" value="Unassembled WGS sequence"/>
</dbReference>
<evidence type="ECO:0000313" key="7">
    <source>
        <dbReference type="EMBL" id="MDM9629899.1"/>
    </source>
</evidence>
<comment type="caution">
    <text evidence="7">The sequence shown here is derived from an EMBL/GenBank/DDBJ whole genome shotgun (WGS) entry which is preliminary data.</text>
</comment>
<feature type="transmembrane region" description="Helical" evidence="5">
    <location>
        <begin position="125"/>
        <end position="148"/>
    </location>
</feature>
<evidence type="ECO:0000313" key="8">
    <source>
        <dbReference type="Proteomes" id="UP001174839"/>
    </source>
</evidence>
<comment type="subcellular location">
    <subcellularLocation>
        <location evidence="1">Membrane</location>
        <topology evidence="1">Multi-pass membrane protein</topology>
    </subcellularLocation>
</comment>
<dbReference type="InterPro" id="IPR007016">
    <property type="entry name" value="O-antigen_ligase-rel_domated"/>
</dbReference>
<protein>
    <recommendedName>
        <fullName evidence="6">O-antigen ligase-related domain-containing protein</fullName>
    </recommendedName>
</protein>
<evidence type="ECO:0000256" key="3">
    <source>
        <dbReference type="ARBA" id="ARBA00022989"/>
    </source>
</evidence>
<feature type="transmembrane region" description="Helical" evidence="5">
    <location>
        <begin position="168"/>
        <end position="186"/>
    </location>
</feature>
<keyword evidence="3 5" id="KW-1133">Transmembrane helix</keyword>
<feature type="transmembrane region" description="Helical" evidence="5">
    <location>
        <begin position="35"/>
        <end position="57"/>
    </location>
</feature>
<proteinExistence type="predicted"/>
<dbReference type="PANTHER" id="PTHR37422:SF13">
    <property type="entry name" value="LIPOPOLYSACCHARIDE BIOSYNTHESIS PROTEIN PA4999-RELATED"/>
    <property type="match status" value="1"/>
</dbReference>
<dbReference type="Pfam" id="PF04932">
    <property type="entry name" value="Wzy_C"/>
    <property type="match status" value="1"/>
</dbReference>